<dbReference type="Proteomes" id="UP000001805">
    <property type="component" value="Chromosome 4, Linkage Group IV"/>
</dbReference>
<evidence type="ECO:0008006" key="10">
    <source>
        <dbReference type="Google" id="ProtNLM"/>
    </source>
</evidence>
<dbReference type="OrthoDB" id="5386093at2759"/>
<feature type="region of interest" description="Disordered" evidence="5">
    <location>
        <begin position="312"/>
        <end position="375"/>
    </location>
</feature>
<dbReference type="RefSeq" id="XP_962344.1">
    <property type="nucleotide sequence ID" value="XM_957251.2"/>
</dbReference>
<reference evidence="8 9" key="1">
    <citation type="journal article" date="2003" name="Nature">
        <title>The genome sequence of the filamentous fungus Neurospora crassa.</title>
        <authorList>
            <person name="Galagan J.E."/>
            <person name="Calvo S.E."/>
            <person name="Borkovich K.A."/>
            <person name="Selker E.U."/>
            <person name="Read N.D."/>
            <person name="Jaffe D."/>
            <person name="FitzHugh W."/>
            <person name="Ma L.J."/>
            <person name="Smirnov S."/>
            <person name="Purcell S."/>
            <person name="Rehman B."/>
            <person name="Elkins T."/>
            <person name="Engels R."/>
            <person name="Wang S."/>
            <person name="Nielsen C.B."/>
            <person name="Butler J."/>
            <person name="Endrizzi M."/>
            <person name="Qui D."/>
            <person name="Ianakiev P."/>
            <person name="Bell-Pedersen D."/>
            <person name="Nelson M.A."/>
            <person name="Werner-Washburne M."/>
            <person name="Selitrennikoff C.P."/>
            <person name="Kinsey J.A."/>
            <person name="Braun E.L."/>
            <person name="Zelter A."/>
            <person name="Schulte U."/>
            <person name="Kothe G.O."/>
            <person name="Jedd G."/>
            <person name="Mewes W."/>
            <person name="Staben C."/>
            <person name="Marcotte E."/>
            <person name="Greenberg D."/>
            <person name="Roy A."/>
            <person name="Foley K."/>
            <person name="Naylor J."/>
            <person name="Stange-Thomann N."/>
            <person name="Barrett R."/>
            <person name="Gnerre S."/>
            <person name="Kamal M."/>
            <person name="Kamvysselis M."/>
            <person name="Mauceli E."/>
            <person name="Bielke C."/>
            <person name="Rudd S."/>
            <person name="Frishman D."/>
            <person name="Krystofova S."/>
            <person name="Rasmussen C."/>
            <person name="Metzenberg R.L."/>
            <person name="Perkins D.D."/>
            <person name="Kroken S."/>
            <person name="Cogoni C."/>
            <person name="Macino G."/>
            <person name="Catcheside D."/>
            <person name="Li W."/>
            <person name="Pratt R.J."/>
            <person name="Osmani S.A."/>
            <person name="DeSouza C.P."/>
            <person name="Glass L."/>
            <person name="Orbach M.J."/>
            <person name="Berglund J.A."/>
            <person name="Voelker R."/>
            <person name="Yarden O."/>
            <person name="Plamann M."/>
            <person name="Seiler S."/>
            <person name="Dunlap J."/>
            <person name="Radford A."/>
            <person name="Aramayo R."/>
            <person name="Natvig D.O."/>
            <person name="Alex L.A."/>
            <person name="Mannhaupt G."/>
            <person name="Ebbole D.J."/>
            <person name="Freitag M."/>
            <person name="Paulsen I."/>
            <person name="Sachs M.S."/>
            <person name="Lander E.S."/>
            <person name="Nusbaum C."/>
            <person name="Birren B."/>
        </authorList>
    </citation>
    <scope>NUCLEOTIDE SEQUENCE [LARGE SCALE GENOMIC DNA]</scope>
    <source>
        <strain evidence="9">ATCC 24698 / 74-OR23-1A / CBS 708.71 / DSM 1257 / FGSC 987</strain>
    </source>
</reference>
<feature type="region of interest" description="Disordered" evidence="5">
    <location>
        <begin position="401"/>
        <end position="426"/>
    </location>
</feature>
<keyword evidence="9" id="KW-1185">Reference proteome</keyword>
<keyword evidence="7" id="KW-0732">Signal</keyword>
<evidence type="ECO:0000313" key="8">
    <source>
        <dbReference type="EMBL" id="EAA33108.1"/>
    </source>
</evidence>
<dbReference type="HOGENOM" id="CLU_027165_0_0_1"/>
<dbReference type="VEuPathDB" id="FungiDB:NCU06602"/>
<name>Q7S9R3_NEUCR</name>
<gene>
    <name evidence="8" type="ORF">NCU06602</name>
</gene>
<keyword evidence="3 6" id="KW-1133">Transmembrane helix</keyword>
<dbReference type="InterPro" id="IPR051694">
    <property type="entry name" value="Immunoregulatory_rcpt-like"/>
</dbReference>
<evidence type="ECO:0000256" key="2">
    <source>
        <dbReference type="ARBA" id="ARBA00022692"/>
    </source>
</evidence>
<feature type="chain" id="PRO_5004294439" description="Mid2 domain-containing protein" evidence="7">
    <location>
        <begin position="28"/>
        <end position="517"/>
    </location>
</feature>
<feature type="signal peptide" evidence="7">
    <location>
        <begin position="1"/>
        <end position="27"/>
    </location>
</feature>
<dbReference type="GO" id="GO:0016020">
    <property type="term" value="C:membrane"/>
    <property type="evidence" value="ECO:0007669"/>
    <property type="project" value="UniProtKB-SubCell"/>
</dbReference>
<comment type="subcellular location">
    <subcellularLocation>
        <location evidence="1">Membrane</location>
        <topology evidence="1">Single-pass membrane protein</topology>
    </subcellularLocation>
</comment>
<keyword evidence="2 6" id="KW-0812">Transmembrane</keyword>
<feature type="region of interest" description="Disordered" evidence="5">
    <location>
        <begin position="471"/>
        <end position="517"/>
    </location>
</feature>
<dbReference type="GO" id="GO:0071944">
    <property type="term" value="C:cell periphery"/>
    <property type="evidence" value="ECO:0007669"/>
    <property type="project" value="UniProtKB-ARBA"/>
</dbReference>
<dbReference type="PaxDb" id="5141-EFNCRP00000006303"/>
<evidence type="ECO:0000256" key="7">
    <source>
        <dbReference type="SAM" id="SignalP"/>
    </source>
</evidence>
<proteinExistence type="predicted"/>
<evidence type="ECO:0000256" key="5">
    <source>
        <dbReference type="SAM" id="MobiDB-lite"/>
    </source>
</evidence>
<feature type="compositionally biased region" description="Basic and acidic residues" evidence="5">
    <location>
        <begin position="471"/>
        <end position="484"/>
    </location>
</feature>
<dbReference type="GeneID" id="3878492"/>
<dbReference type="EMBL" id="CM002239">
    <property type="protein sequence ID" value="EAA33108.1"/>
    <property type="molecule type" value="Genomic_DNA"/>
</dbReference>
<keyword evidence="4 6" id="KW-0472">Membrane</keyword>
<evidence type="ECO:0000256" key="1">
    <source>
        <dbReference type="ARBA" id="ARBA00004167"/>
    </source>
</evidence>
<accession>Q7S9R3</accession>
<dbReference type="AlphaFoldDB" id="Q7S9R3"/>
<dbReference type="CDD" id="cd12087">
    <property type="entry name" value="TM_EGFR-like"/>
    <property type="match status" value="1"/>
</dbReference>
<evidence type="ECO:0000313" key="9">
    <source>
        <dbReference type="Proteomes" id="UP000001805"/>
    </source>
</evidence>
<evidence type="ECO:0000256" key="3">
    <source>
        <dbReference type="ARBA" id="ARBA00022989"/>
    </source>
</evidence>
<evidence type="ECO:0000256" key="4">
    <source>
        <dbReference type="ARBA" id="ARBA00023136"/>
    </source>
</evidence>
<sequence length="517" mass="52480">MRTDFFHRLPPPTAILLLASLFNSVAAHVALPPLPTVTVAHYALDVVSWPLLLPTAAPLDPFDLARRQAGNTICGYIGGLSALPATCSAGSHCVLDTAHQVVGCCPDGAATCTSGVFTACVDGNSGPQSEMNPYVFTCTGAQVCYKNMYEGGASQFGCGTAADQATIVYTTANGLAGAITYPHISALLTKSASRLGTPTTLGVATSTSTSASRTLTSSSASTDSSASTESSASTTNSLVSSGSTAGTTATSTTTASSTTASTEPSTTPQAPPSKTSTGARTGAIVGGTLGGIAALALIGALILYFLRRRRSANSRTGPGRPGINGKYISSPTPGPNSGFAAVSQDPDAYETGPAPGYLPPVAQTTNEKGGFSSHLTADGPSPYAYTGAAGVAGAVTTAASAPVASSPTPPGQHIRQNSYPPTEGYHYPGQFPAAYAGGAAARKSKLEPDQVPLTREIDAFSQNFNAALGRIGEERSSELGRVDEDAGGAGDGSDIGSGMSRPLWQQHRRQSRNLMWM</sequence>
<evidence type="ECO:0000256" key="6">
    <source>
        <dbReference type="SAM" id="Phobius"/>
    </source>
</evidence>
<dbReference type="PANTHER" id="PTHR15549:SF26">
    <property type="entry name" value="AXIAL BUDDING PATTERN PROTEIN 2-RELATED"/>
    <property type="match status" value="1"/>
</dbReference>
<feature type="transmembrane region" description="Helical" evidence="6">
    <location>
        <begin position="283"/>
        <end position="306"/>
    </location>
</feature>
<dbReference type="KEGG" id="ncr:NCU06602"/>
<dbReference type="PANTHER" id="PTHR15549">
    <property type="entry name" value="PAIRED IMMUNOGLOBULIN-LIKE TYPE 2 RECEPTOR"/>
    <property type="match status" value="1"/>
</dbReference>
<organism evidence="8 9">
    <name type="scientific">Neurospora crassa (strain ATCC 24698 / 74-OR23-1A / CBS 708.71 / DSM 1257 / FGSC 987)</name>
    <dbReference type="NCBI Taxonomy" id="367110"/>
    <lineage>
        <taxon>Eukaryota</taxon>
        <taxon>Fungi</taxon>
        <taxon>Dikarya</taxon>
        <taxon>Ascomycota</taxon>
        <taxon>Pezizomycotina</taxon>
        <taxon>Sordariomycetes</taxon>
        <taxon>Sordariomycetidae</taxon>
        <taxon>Sordariales</taxon>
        <taxon>Sordariaceae</taxon>
        <taxon>Neurospora</taxon>
    </lineage>
</organism>
<feature type="compositionally biased region" description="Low complexity" evidence="5">
    <location>
        <begin position="200"/>
        <end position="268"/>
    </location>
</feature>
<protein>
    <recommendedName>
        <fullName evidence="10">Mid2 domain-containing protein</fullName>
    </recommendedName>
</protein>
<feature type="region of interest" description="Disordered" evidence="5">
    <location>
        <begin position="200"/>
        <end position="279"/>
    </location>
</feature>
<dbReference type="OMA" id="RRQSRNM"/>
<dbReference type="InParanoid" id="Q7S9R3"/>